<evidence type="ECO:0000313" key="2">
    <source>
        <dbReference type="EMBL" id="OCX19972.1"/>
    </source>
</evidence>
<dbReference type="Gene3D" id="3.40.630.30">
    <property type="match status" value="1"/>
</dbReference>
<organism evidence="2 3">
    <name type="scientific">Mesorhizobium hungaricum</name>
    <dbReference type="NCBI Taxonomy" id="1566387"/>
    <lineage>
        <taxon>Bacteria</taxon>
        <taxon>Pseudomonadati</taxon>
        <taxon>Pseudomonadota</taxon>
        <taxon>Alphaproteobacteria</taxon>
        <taxon>Hyphomicrobiales</taxon>
        <taxon>Phyllobacteriaceae</taxon>
        <taxon>Mesorhizobium</taxon>
    </lineage>
</organism>
<dbReference type="InterPro" id="IPR000182">
    <property type="entry name" value="GNAT_dom"/>
</dbReference>
<dbReference type="RefSeq" id="WP_024923674.1">
    <property type="nucleotide sequence ID" value="NZ_MDEO01000030.1"/>
</dbReference>
<dbReference type="Pfam" id="PF12746">
    <property type="entry name" value="GNAT_acetyltran"/>
    <property type="match status" value="1"/>
</dbReference>
<dbReference type="InterPro" id="IPR042573">
    <property type="entry name" value="GNAT_acetyltra_N"/>
</dbReference>
<dbReference type="STRING" id="1566387.QV13_10295"/>
<dbReference type="SUPFAM" id="SSF55729">
    <property type="entry name" value="Acyl-CoA N-acyltransferases (Nat)"/>
    <property type="match status" value="1"/>
</dbReference>
<evidence type="ECO:0000259" key="1">
    <source>
        <dbReference type="PROSITE" id="PS51186"/>
    </source>
</evidence>
<dbReference type="Proteomes" id="UP000094412">
    <property type="component" value="Unassembled WGS sequence"/>
</dbReference>
<gene>
    <name evidence="2" type="ORF">QV13_10295</name>
</gene>
<sequence length="350" mass="37922">MQKLERKAFAAAQPLLKDLAAIHVAVVAALEGVTDAELWVDDRTAPTIALLSAGDGYFLAGTPDRRRFSALKRRIPAWAYLFAEEPWTDLLGEVWANPFARPHPRVRMGLASGSSPLPATPPLPDGFSLRRISRSLLDTVPGAADALDGIGQWRSKKRFLDEGVGFCVLHDGKVVSHCLSDSVAASRCELGVGTEPDYRRLGLGRAAAAAAVAECLRRGIADIEWHSHASNRGSLAVARQIGLVELDRHVAYSGSLPAENVGDLDRDTCLDWARHVEAAAETIGWYNFHAAGAWALLGDRTRALASLERLVDGGWDGEAEWLEDYWALQGLTGDAAFKAIVERQRAAETD</sequence>
<proteinExistence type="predicted"/>
<dbReference type="InterPro" id="IPR016181">
    <property type="entry name" value="Acyl_CoA_acyltransferase"/>
</dbReference>
<dbReference type="Gene3D" id="3.40.630.110">
    <property type="entry name" value="GNAT acetyltransferase-like"/>
    <property type="match status" value="1"/>
</dbReference>
<dbReference type="GO" id="GO:0016747">
    <property type="term" value="F:acyltransferase activity, transferring groups other than amino-acyl groups"/>
    <property type="evidence" value="ECO:0007669"/>
    <property type="project" value="InterPro"/>
</dbReference>
<dbReference type="PROSITE" id="PS51186">
    <property type="entry name" value="GNAT"/>
    <property type="match status" value="1"/>
</dbReference>
<reference evidence="2 3" key="1">
    <citation type="submission" date="2016-08" db="EMBL/GenBank/DDBJ databases">
        <title>Whole genome sequence of Mesorhizobium sp. strain UASWS1009 isolated from industrial sewage.</title>
        <authorList>
            <person name="Crovadore J."/>
            <person name="Calmin G."/>
            <person name="Chablais R."/>
            <person name="Cochard B."/>
            <person name="Lefort F."/>
        </authorList>
    </citation>
    <scope>NUCLEOTIDE SEQUENCE [LARGE SCALE GENOMIC DNA]</scope>
    <source>
        <strain evidence="2 3">UASWS1009</strain>
    </source>
</reference>
<dbReference type="InterPro" id="IPR027365">
    <property type="entry name" value="GNAT_acetyltra_YdfB-like"/>
</dbReference>
<dbReference type="EMBL" id="MDEO01000030">
    <property type="protein sequence ID" value="OCX19972.1"/>
    <property type="molecule type" value="Genomic_DNA"/>
</dbReference>
<accession>A0A1C2DYZ5</accession>
<comment type="caution">
    <text evidence="2">The sequence shown here is derived from an EMBL/GenBank/DDBJ whole genome shotgun (WGS) entry which is preliminary data.</text>
</comment>
<dbReference type="OrthoDB" id="7054616at2"/>
<feature type="domain" description="N-acetyltransferase" evidence="1">
    <location>
        <begin position="127"/>
        <end position="259"/>
    </location>
</feature>
<dbReference type="AlphaFoldDB" id="A0A1C2DYZ5"/>
<keyword evidence="3" id="KW-1185">Reference proteome</keyword>
<name>A0A1C2DYZ5_9HYPH</name>
<evidence type="ECO:0000313" key="3">
    <source>
        <dbReference type="Proteomes" id="UP000094412"/>
    </source>
</evidence>
<protein>
    <recommendedName>
        <fullName evidence="1">N-acetyltransferase domain-containing protein</fullName>
    </recommendedName>
</protein>